<dbReference type="AlphaFoldDB" id="F2L658"/>
<dbReference type="PANTHER" id="PTHR43546">
    <property type="entry name" value="UPF0173 METAL-DEPENDENT HYDROLASE MJ1163-RELATED"/>
    <property type="match status" value="1"/>
</dbReference>
<dbReference type="Pfam" id="PF13483">
    <property type="entry name" value="Lactamase_B_3"/>
    <property type="match status" value="1"/>
</dbReference>
<dbReference type="SUPFAM" id="SSF56281">
    <property type="entry name" value="Metallo-hydrolase/oxidoreductase"/>
    <property type="match status" value="1"/>
</dbReference>
<gene>
    <name evidence="1" type="ordered locus">TUZN_2219</name>
</gene>
<dbReference type="Proteomes" id="UP000008138">
    <property type="component" value="Chromosome"/>
</dbReference>
<dbReference type="RefSeq" id="WP_013681009.1">
    <property type="nucleotide sequence ID" value="NC_015315.1"/>
</dbReference>
<dbReference type="PANTHER" id="PTHR43546:SF8">
    <property type="entry name" value="METALLO-BETA-LACTAMASE DOMAIN-CONTAINING PROTEIN"/>
    <property type="match status" value="1"/>
</dbReference>
<protein>
    <submittedName>
        <fullName evidence="1">Beta-lactamase fold-like Zn-dependent hydrolase</fullName>
    </submittedName>
</protein>
<dbReference type="eggNOG" id="arCOG00530">
    <property type="taxonomic scope" value="Archaea"/>
</dbReference>
<dbReference type="KEGG" id="tuz:TUZN_2219"/>
<proteinExistence type="predicted"/>
<evidence type="ECO:0000313" key="2">
    <source>
        <dbReference type="Proteomes" id="UP000008138"/>
    </source>
</evidence>
<accession>F2L658</accession>
<dbReference type="GeneID" id="10361727"/>
<dbReference type="STRING" id="999630.TUZN_2219"/>
<evidence type="ECO:0000313" key="1">
    <source>
        <dbReference type="EMBL" id="AEA13674.1"/>
    </source>
</evidence>
<sequence length="191" mass="20510">MLRLWFRGVELWRAGGLAGVAVRSGGRTLCIDALEVGGCDYLLYTHDHPAHFPGAAKEFYSPFGGNKVAPGGAVRLGPFEIAAVHAYNVTKTLNGAPVHPKGYGVGYVVEAGGVRLYHMGDTDLIREAAEVKDVDVLFVPIGGGSVMTPEEAADAVMAIRPKIAVPIHYSEKKHFVKFRDVAHPYTNIIAL</sequence>
<keyword evidence="2" id="KW-1185">Reference proteome</keyword>
<dbReference type="InterPro" id="IPR050114">
    <property type="entry name" value="UPF0173_UPF0282_UlaG_hydrolase"/>
</dbReference>
<dbReference type="EMBL" id="CP002590">
    <property type="protein sequence ID" value="AEA13674.1"/>
    <property type="molecule type" value="Genomic_DNA"/>
</dbReference>
<reference evidence="1 2" key="1">
    <citation type="journal article" date="2011" name="J. Bacteriol.">
        <title>Complete genome sequence of the thermoacidophilic crenarchaeon Thermoproteus uzoniensis 768-20.</title>
        <authorList>
            <person name="Mardanov A.V."/>
            <person name="Gumerov V.M."/>
            <person name="Beletsky A.V."/>
            <person name="Prokofeva M.I."/>
            <person name="Bonch-Osmolovskaya E.A."/>
            <person name="Ravin N.V."/>
            <person name="Skryabin K.G."/>
        </authorList>
    </citation>
    <scope>NUCLEOTIDE SEQUENCE [LARGE SCALE GENOMIC DNA]</scope>
    <source>
        <strain evidence="1 2">768-20</strain>
    </source>
</reference>
<dbReference type="InterPro" id="IPR036866">
    <property type="entry name" value="RibonucZ/Hydroxyglut_hydro"/>
</dbReference>
<dbReference type="HOGENOM" id="CLU_070010_0_1_2"/>
<dbReference type="GO" id="GO:0016787">
    <property type="term" value="F:hydrolase activity"/>
    <property type="evidence" value="ECO:0007669"/>
    <property type="project" value="UniProtKB-KW"/>
</dbReference>
<dbReference type="OrthoDB" id="28313at2157"/>
<reference key="2">
    <citation type="submission" date="2011-03" db="EMBL/GenBank/DDBJ databases">
        <title>Complete genome sequence of the thermoacidophilic crenarchaeon Thermoproteus uzoniensis 768-20.</title>
        <authorList>
            <person name="Mardanov A.V."/>
            <person name="Gumerov V.M."/>
            <person name="Beletsky A.V."/>
            <person name="Prokofeva M.I."/>
            <person name="Bonch-Osmolovskaya E.A."/>
            <person name="Ravin N.V."/>
            <person name="Skryabin K.G."/>
        </authorList>
    </citation>
    <scope>NUCLEOTIDE SEQUENCE</scope>
    <source>
        <strain>768-20</strain>
    </source>
</reference>
<dbReference type="Gene3D" id="3.60.15.10">
    <property type="entry name" value="Ribonuclease Z/Hydroxyacylglutathione hydrolase-like"/>
    <property type="match status" value="1"/>
</dbReference>
<name>F2L658_THEU7</name>
<organism evidence="1 2">
    <name type="scientific">Thermoproteus uzoniensis (strain 768-20)</name>
    <dbReference type="NCBI Taxonomy" id="999630"/>
    <lineage>
        <taxon>Archaea</taxon>
        <taxon>Thermoproteota</taxon>
        <taxon>Thermoprotei</taxon>
        <taxon>Thermoproteales</taxon>
        <taxon>Thermoproteaceae</taxon>
        <taxon>Thermoproteus</taxon>
    </lineage>
</organism>